<dbReference type="EMBL" id="JAOPKB010000001">
    <property type="protein sequence ID" value="MCU4971235.1"/>
    <property type="molecule type" value="Genomic_DNA"/>
</dbReference>
<evidence type="ECO:0000313" key="7">
    <source>
        <dbReference type="EMBL" id="MCU4742101.1"/>
    </source>
</evidence>
<dbReference type="Proteomes" id="UP001321018">
    <property type="component" value="Unassembled WGS sequence"/>
</dbReference>
<keyword evidence="9" id="KW-1185">Reference proteome</keyword>
<name>A0AAP3E1Z2_9EURY</name>
<feature type="transmembrane region" description="Helical" evidence="5">
    <location>
        <begin position="111"/>
        <end position="135"/>
    </location>
</feature>
<feature type="transmembrane region" description="Helical" evidence="5">
    <location>
        <begin position="253"/>
        <end position="272"/>
    </location>
</feature>
<evidence type="ECO:0000256" key="2">
    <source>
        <dbReference type="ARBA" id="ARBA00022692"/>
    </source>
</evidence>
<dbReference type="Pfam" id="PF01061">
    <property type="entry name" value="ABC2_membrane"/>
    <property type="match status" value="1"/>
</dbReference>
<dbReference type="AlphaFoldDB" id="A0AAP3E1Z2"/>
<keyword evidence="2 5" id="KW-0812">Transmembrane</keyword>
<dbReference type="RefSeq" id="WP_338003935.1">
    <property type="nucleotide sequence ID" value="NZ_JAOPKA010000006.1"/>
</dbReference>
<sequence>MTQTRHESVPWTGQTRAFARRHLQQLRRNKLIVLLAVGWPILWYFLTMAFFIEEPDPTQLGYIKASQGITFGLFGAFTVSVAVFAGAFARDLESDRYRKLRAMPVSPTADLAGRFAAGLTIGAVSYLVTILASYAHGGTFALLEGSVTRIAVLVGTLAVTLVLFCVIAMALAMVLALVIPKPEHMTTIAVIVVLMAFYLTGYNGTVPQLIAEDPTFVNYLPNSLATRMQIAVWAGADSVEFMTPPDAPLSLEYGALLVGYTVGLGALAIGIVKRFAYGGDPEP</sequence>
<evidence type="ECO:0000256" key="3">
    <source>
        <dbReference type="ARBA" id="ARBA00022989"/>
    </source>
</evidence>
<feature type="transmembrane region" description="Helical" evidence="5">
    <location>
        <begin position="71"/>
        <end position="90"/>
    </location>
</feature>
<comment type="subcellular location">
    <subcellularLocation>
        <location evidence="1">Membrane</location>
        <topology evidence="1">Multi-pass membrane protein</topology>
    </subcellularLocation>
</comment>
<evidence type="ECO:0000256" key="4">
    <source>
        <dbReference type="ARBA" id="ARBA00023136"/>
    </source>
</evidence>
<proteinExistence type="predicted"/>
<gene>
    <name evidence="8" type="ORF">OB955_00590</name>
    <name evidence="7" type="ORF">OB960_11905</name>
</gene>
<feature type="domain" description="ABC-2 type transporter transmembrane" evidence="6">
    <location>
        <begin position="14"/>
        <end position="206"/>
    </location>
</feature>
<reference evidence="7 9" key="1">
    <citation type="submission" date="2022-09" db="EMBL/GenBank/DDBJ databases">
        <title>Enrichment on poylsaccharides allowed isolation of novel metabolic and taxonomic groups of Haloarchaea.</title>
        <authorList>
            <person name="Sorokin D.Y."/>
            <person name="Elcheninov A.G."/>
            <person name="Khizhniak T.V."/>
            <person name="Kolganova T.V."/>
            <person name="Kublanov I.V."/>
        </authorList>
    </citation>
    <scope>NUCLEOTIDE SEQUENCE</scope>
    <source>
        <strain evidence="8 9">AArc-m2/3/4</strain>
        <strain evidence="7">AArc-xg1-1</strain>
    </source>
</reference>
<feature type="transmembrane region" description="Helical" evidence="5">
    <location>
        <begin position="31"/>
        <end position="51"/>
    </location>
</feature>
<dbReference type="InterPro" id="IPR013525">
    <property type="entry name" value="ABC2_TM"/>
</dbReference>
<evidence type="ECO:0000313" key="9">
    <source>
        <dbReference type="Proteomes" id="UP001320972"/>
    </source>
</evidence>
<keyword evidence="3 5" id="KW-1133">Transmembrane helix</keyword>
<protein>
    <submittedName>
        <fullName evidence="7">ABC transporter permease</fullName>
    </submittedName>
</protein>
<dbReference type="GO" id="GO:0016020">
    <property type="term" value="C:membrane"/>
    <property type="evidence" value="ECO:0007669"/>
    <property type="project" value="UniProtKB-SubCell"/>
</dbReference>
<evidence type="ECO:0000313" key="10">
    <source>
        <dbReference type="Proteomes" id="UP001321018"/>
    </source>
</evidence>
<feature type="transmembrane region" description="Helical" evidence="5">
    <location>
        <begin position="185"/>
        <end position="202"/>
    </location>
</feature>
<feature type="transmembrane region" description="Helical" evidence="5">
    <location>
        <begin position="150"/>
        <end position="178"/>
    </location>
</feature>
<evidence type="ECO:0000256" key="5">
    <source>
        <dbReference type="SAM" id="Phobius"/>
    </source>
</evidence>
<keyword evidence="4 5" id="KW-0472">Membrane</keyword>
<dbReference type="GO" id="GO:0140359">
    <property type="term" value="F:ABC-type transporter activity"/>
    <property type="evidence" value="ECO:0007669"/>
    <property type="project" value="InterPro"/>
</dbReference>
<dbReference type="EMBL" id="JAOPKA010000006">
    <property type="protein sequence ID" value="MCU4742101.1"/>
    <property type="molecule type" value="Genomic_DNA"/>
</dbReference>
<dbReference type="Proteomes" id="UP001320972">
    <property type="component" value="Unassembled WGS sequence"/>
</dbReference>
<comment type="caution">
    <text evidence="7">The sequence shown here is derived from an EMBL/GenBank/DDBJ whole genome shotgun (WGS) entry which is preliminary data.</text>
</comment>
<evidence type="ECO:0000313" key="8">
    <source>
        <dbReference type="EMBL" id="MCU4971235.1"/>
    </source>
</evidence>
<evidence type="ECO:0000256" key="1">
    <source>
        <dbReference type="ARBA" id="ARBA00004141"/>
    </source>
</evidence>
<evidence type="ECO:0000259" key="6">
    <source>
        <dbReference type="Pfam" id="PF01061"/>
    </source>
</evidence>
<organism evidence="7 10">
    <name type="scientific">Natronoglomus mannanivorans</name>
    <dbReference type="NCBI Taxonomy" id="2979990"/>
    <lineage>
        <taxon>Archaea</taxon>
        <taxon>Methanobacteriati</taxon>
        <taxon>Methanobacteriota</taxon>
        <taxon>Stenosarchaea group</taxon>
        <taxon>Halobacteria</taxon>
        <taxon>Halobacteriales</taxon>
        <taxon>Natrialbaceae</taxon>
        <taxon>Natronoglomus</taxon>
    </lineage>
</organism>
<accession>A0AAP3E1Z2</accession>